<feature type="region of interest" description="Disordered" evidence="3">
    <location>
        <begin position="242"/>
        <end position="275"/>
    </location>
</feature>
<protein>
    <recommendedName>
        <fullName evidence="6">Myosin V</fullName>
    </recommendedName>
</protein>
<gene>
    <name evidence="4" type="ORF">SASPL_121321</name>
</gene>
<dbReference type="EMBL" id="PNBA02000007">
    <property type="protein sequence ID" value="KAG6419112.1"/>
    <property type="molecule type" value="Genomic_DNA"/>
</dbReference>
<name>A0A8X8ZVZ8_SALSN</name>
<evidence type="ECO:0000256" key="2">
    <source>
        <dbReference type="SAM" id="Coils"/>
    </source>
</evidence>
<evidence type="ECO:0000313" key="5">
    <source>
        <dbReference type="Proteomes" id="UP000298416"/>
    </source>
</evidence>
<dbReference type="Pfam" id="PF00612">
    <property type="entry name" value="IQ"/>
    <property type="match status" value="2"/>
</dbReference>
<dbReference type="GO" id="GO:0005516">
    <property type="term" value="F:calmodulin binding"/>
    <property type="evidence" value="ECO:0007669"/>
    <property type="project" value="UniProtKB-KW"/>
</dbReference>
<feature type="compositionally biased region" description="Basic residues" evidence="3">
    <location>
        <begin position="321"/>
        <end position="335"/>
    </location>
</feature>
<accession>A0A8X8ZVZ8</accession>
<sequence length="335" mass="39147">MVTTTSMATRSSLELMLDKLQQLEEQPPETPPPLPVRPVSRARRARPPDRHSQGNGFAAASHHFLEKKLEFGNLKGGAEKGVCKIQKCYRGYRVRCCYWELKRGVIALQSFTRGQNARRGYEQRCRILSAIITIQKQGRKYLELPSGSLNPNQMRRRQRESEKTKDQTRIPYTSPVDLQKRVVRTEAKLRAKNEENEALKRRLLEIEKKWQQREERMASMEKEWQDQLTYIQECLAAAAKKNQSPPIRYSNRFQNPENGRGLHIPMKSNSNDVDEDDEVGEERAWLKVGPGEELQKLSVRFKEWKKEYKSKLRNAQSTLKKTSKSHKKWWGRLSK</sequence>
<dbReference type="AlphaFoldDB" id="A0A8X8ZVZ8"/>
<feature type="region of interest" description="Disordered" evidence="3">
    <location>
        <begin position="23"/>
        <end position="56"/>
    </location>
</feature>
<feature type="compositionally biased region" description="Polar residues" evidence="3">
    <location>
        <begin position="242"/>
        <end position="257"/>
    </location>
</feature>
<organism evidence="4">
    <name type="scientific">Salvia splendens</name>
    <name type="common">Scarlet sage</name>
    <dbReference type="NCBI Taxonomy" id="180675"/>
    <lineage>
        <taxon>Eukaryota</taxon>
        <taxon>Viridiplantae</taxon>
        <taxon>Streptophyta</taxon>
        <taxon>Embryophyta</taxon>
        <taxon>Tracheophyta</taxon>
        <taxon>Spermatophyta</taxon>
        <taxon>Magnoliopsida</taxon>
        <taxon>eudicotyledons</taxon>
        <taxon>Gunneridae</taxon>
        <taxon>Pentapetalae</taxon>
        <taxon>asterids</taxon>
        <taxon>lamiids</taxon>
        <taxon>Lamiales</taxon>
        <taxon>Lamiaceae</taxon>
        <taxon>Nepetoideae</taxon>
        <taxon>Mentheae</taxon>
        <taxon>Salviinae</taxon>
        <taxon>Salvia</taxon>
        <taxon>Salvia subgen. Calosphace</taxon>
        <taxon>core Calosphace</taxon>
    </lineage>
</organism>
<evidence type="ECO:0008006" key="6">
    <source>
        <dbReference type="Google" id="ProtNLM"/>
    </source>
</evidence>
<dbReference type="PROSITE" id="PS50096">
    <property type="entry name" value="IQ"/>
    <property type="match status" value="2"/>
</dbReference>
<evidence type="ECO:0000256" key="3">
    <source>
        <dbReference type="SAM" id="MobiDB-lite"/>
    </source>
</evidence>
<proteinExistence type="predicted"/>
<keyword evidence="1" id="KW-0112">Calmodulin-binding</keyword>
<reference evidence="4" key="1">
    <citation type="submission" date="2018-01" db="EMBL/GenBank/DDBJ databases">
        <authorList>
            <person name="Mao J.F."/>
        </authorList>
    </citation>
    <scope>NUCLEOTIDE SEQUENCE</scope>
    <source>
        <strain evidence="4">Huo1</strain>
        <tissue evidence="4">Leaf</tissue>
    </source>
</reference>
<feature type="region of interest" description="Disordered" evidence="3">
    <location>
        <begin position="143"/>
        <end position="169"/>
    </location>
</feature>
<keyword evidence="5" id="KW-1185">Reference proteome</keyword>
<reference evidence="4" key="2">
    <citation type="submission" date="2020-08" db="EMBL/GenBank/DDBJ databases">
        <title>Plant Genome Project.</title>
        <authorList>
            <person name="Zhang R.-G."/>
        </authorList>
    </citation>
    <scope>NUCLEOTIDE SEQUENCE</scope>
    <source>
        <strain evidence="4">Huo1</strain>
        <tissue evidence="4">Leaf</tissue>
    </source>
</reference>
<dbReference type="InterPro" id="IPR000048">
    <property type="entry name" value="IQ_motif_EF-hand-BS"/>
</dbReference>
<comment type="caution">
    <text evidence="4">The sequence shown here is derived from an EMBL/GenBank/DDBJ whole genome shotgun (WGS) entry which is preliminary data.</text>
</comment>
<feature type="region of interest" description="Disordered" evidence="3">
    <location>
        <begin position="314"/>
        <end position="335"/>
    </location>
</feature>
<feature type="compositionally biased region" description="Basic and acidic residues" evidence="3">
    <location>
        <begin position="159"/>
        <end position="168"/>
    </location>
</feature>
<evidence type="ECO:0000313" key="4">
    <source>
        <dbReference type="EMBL" id="KAG6419112.1"/>
    </source>
</evidence>
<evidence type="ECO:0000256" key="1">
    <source>
        <dbReference type="ARBA" id="ARBA00022860"/>
    </source>
</evidence>
<dbReference type="Gene3D" id="1.20.5.190">
    <property type="match status" value="1"/>
</dbReference>
<feature type="coiled-coil region" evidence="2">
    <location>
        <begin position="182"/>
        <end position="223"/>
    </location>
</feature>
<dbReference type="Proteomes" id="UP000298416">
    <property type="component" value="Unassembled WGS sequence"/>
</dbReference>
<keyword evidence="2" id="KW-0175">Coiled coil</keyword>